<name>A0A428N661_9BACI</name>
<proteinExistence type="inferred from homology"/>
<feature type="signal peptide" evidence="5">
    <location>
        <begin position="1"/>
        <end position="21"/>
    </location>
</feature>
<dbReference type="InterPro" id="IPR018389">
    <property type="entry name" value="DctP_fam"/>
</dbReference>
<protein>
    <submittedName>
        <fullName evidence="6">TRAP transporter substrate-binding protein</fullName>
    </submittedName>
</protein>
<dbReference type="Pfam" id="PF03480">
    <property type="entry name" value="DctP"/>
    <property type="match status" value="1"/>
</dbReference>
<dbReference type="GO" id="GO:0030288">
    <property type="term" value="C:outer membrane-bounded periplasmic space"/>
    <property type="evidence" value="ECO:0007669"/>
    <property type="project" value="InterPro"/>
</dbReference>
<dbReference type="RefSeq" id="WP_125555233.1">
    <property type="nucleotide sequence ID" value="NZ_RBVX01000005.1"/>
</dbReference>
<dbReference type="PANTHER" id="PTHR33376">
    <property type="match status" value="1"/>
</dbReference>
<dbReference type="InterPro" id="IPR004682">
    <property type="entry name" value="TRAP_DctP"/>
</dbReference>
<keyword evidence="4 5" id="KW-0732">Signal</keyword>
<evidence type="ECO:0000256" key="4">
    <source>
        <dbReference type="ARBA" id="ARBA00022729"/>
    </source>
</evidence>
<evidence type="ECO:0000256" key="5">
    <source>
        <dbReference type="SAM" id="SignalP"/>
    </source>
</evidence>
<evidence type="ECO:0000256" key="3">
    <source>
        <dbReference type="ARBA" id="ARBA00022448"/>
    </source>
</evidence>
<dbReference type="OrthoDB" id="9776801at2"/>
<dbReference type="NCBIfam" id="NF037995">
    <property type="entry name" value="TRAP_S1"/>
    <property type="match status" value="1"/>
</dbReference>
<dbReference type="AlphaFoldDB" id="A0A428N661"/>
<dbReference type="Gene3D" id="3.40.190.170">
    <property type="entry name" value="Bacterial extracellular solute-binding protein, family 7"/>
    <property type="match status" value="1"/>
</dbReference>
<sequence length="346" mass="38523">MTKKWLVGALALSVVSLGACGGNESNGGSEEGSGSGGNEEATTIKVANYFAGDHPQNVALEEKFKTIVEEESGGSLEVEIYPDSQLGAEEEFYEGVRNGTIEMGIPGMIMQSSVEKLGVPEWPFLFEDYEHVQTVLNGEIGDELTADLEETHGVKALSWSANGFRMFSSNKTLEGMEDFDGLRLRMPNIPNYIELGDNLGANVSPLAISEVFTGLEQGVIDAQDNPIATVRASAWYEVQSDILESRHMFSPNMYVINSDFWDGLSEKEQQIVAEASKESAAYEFELMEESYETDKEYLQEEGLNFTEPSDEFRQEMQAATDPMYEEFYKEYDWAEDLVQRIRDAAE</sequence>
<organism evidence="6 7">
    <name type="scientific">Salibacterium salarium</name>
    <dbReference type="NCBI Taxonomy" id="284579"/>
    <lineage>
        <taxon>Bacteria</taxon>
        <taxon>Bacillati</taxon>
        <taxon>Bacillota</taxon>
        <taxon>Bacilli</taxon>
        <taxon>Bacillales</taxon>
        <taxon>Bacillaceae</taxon>
    </lineage>
</organism>
<dbReference type="GO" id="GO:0055085">
    <property type="term" value="P:transmembrane transport"/>
    <property type="evidence" value="ECO:0007669"/>
    <property type="project" value="InterPro"/>
</dbReference>
<dbReference type="Proteomes" id="UP000275076">
    <property type="component" value="Unassembled WGS sequence"/>
</dbReference>
<dbReference type="PIRSF" id="PIRSF006470">
    <property type="entry name" value="DctB"/>
    <property type="match status" value="1"/>
</dbReference>
<dbReference type="NCBIfam" id="TIGR00787">
    <property type="entry name" value="dctP"/>
    <property type="match status" value="1"/>
</dbReference>
<keyword evidence="3" id="KW-0813">Transport</keyword>
<comment type="similarity">
    <text evidence="2">Belongs to the bacterial solute-binding protein 7 family.</text>
</comment>
<dbReference type="PROSITE" id="PS51257">
    <property type="entry name" value="PROKAR_LIPOPROTEIN"/>
    <property type="match status" value="1"/>
</dbReference>
<dbReference type="EMBL" id="RBVX01000005">
    <property type="protein sequence ID" value="RSL33965.1"/>
    <property type="molecule type" value="Genomic_DNA"/>
</dbReference>
<comment type="caution">
    <text evidence="6">The sequence shown here is derived from an EMBL/GenBank/DDBJ whole genome shotgun (WGS) entry which is preliminary data.</text>
</comment>
<comment type="subcellular location">
    <subcellularLocation>
        <location evidence="1">Cell envelope</location>
    </subcellularLocation>
</comment>
<evidence type="ECO:0000313" key="7">
    <source>
        <dbReference type="Proteomes" id="UP000275076"/>
    </source>
</evidence>
<accession>A0A428N661</accession>
<dbReference type="InterPro" id="IPR038404">
    <property type="entry name" value="TRAP_DctP_sf"/>
</dbReference>
<dbReference type="CDD" id="cd13603">
    <property type="entry name" value="PBP2_TRAP_Siap_TeaA_like"/>
    <property type="match status" value="1"/>
</dbReference>
<evidence type="ECO:0000256" key="1">
    <source>
        <dbReference type="ARBA" id="ARBA00004196"/>
    </source>
</evidence>
<feature type="chain" id="PRO_5038405775" evidence="5">
    <location>
        <begin position="22"/>
        <end position="346"/>
    </location>
</feature>
<dbReference type="PANTHER" id="PTHR33376:SF4">
    <property type="entry name" value="SIALIC ACID-BINDING PERIPLASMIC PROTEIN SIAP"/>
    <property type="match status" value="1"/>
</dbReference>
<evidence type="ECO:0000256" key="2">
    <source>
        <dbReference type="ARBA" id="ARBA00009023"/>
    </source>
</evidence>
<reference evidence="6 7" key="1">
    <citation type="submission" date="2018-10" db="EMBL/GenBank/DDBJ databases">
        <title>Draft genome sequence of Bacillus salarius IM0101, isolated from a hypersaline soil in Inner Mongolia, China.</title>
        <authorList>
            <person name="Yamprayoonswat W."/>
            <person name="Boonvisut S."/>
            <person name="Jumpathong W."/>
            <person name="Sittihan S."/>
            <person name="Ruangsuj P."/>
            <person name="Wanthongcharoen S."/>
            <person name="Thongpramul N."/>
            <person name="Pimmason S."/>
            <person name="Yu B."/>
            <person name="Yasawong M."/>
        </authorList>
    </citation>
    <scope>NUCLEOTIDE SEQUENCE [LARGE SCALE GENOMIC DNA]</scope>
    <source>
        <strain evidence="6 7">IM0101</strain>
    </source>
</reference>
<evidence type="ECO:0000313" key="6">
    <source>
        <dbReference type="EMBL" id="RSL33965.1"/>
    </source>
</evidence>
<keyword evidence="7" id="KW-1185">Reference proteome</keyword>
<gene>
    <name evidence="6" type="ORF">D7Z54_07565</name>
</gene>